<dbReference type="AlphaFoldDB" id="A0A399R3W9"/>
<name>A0A399R3W9_9PROT</name>
<evidence type="ECO:0000313" key="3">
    <source>
        <dbReference type="Proteomes" id="UP000265431"/>
    </source>
</evidence>
<dbReference type="Pfam" id="PF08818">
    <property type="entry name" value="DUF1801"/>
    <property type="match status" value="1"/>
</dbReference>
<feature type="domain" description="YdhG-like" evidence="1">
    <location>
        <begin position="35"/>
        <end position="135"/>
    </location>
</feature>
<proteinExistence type="predicted"/>
<evidence type="ECO:0000313" key="2">
    <source>
        <dbReference type="EMBL" id="RIJ24412.1"/>
    </source>
</evidence>
<dbReference type="Proteomes" id="UP000265431">
    <property type="component" value="Unassembled WGS sequence"/>
</dbReference>
<dbReference type="InterPro" id="IPR014922">
    <property type="entry name" value="YdhG-like"/>
</dbReference>
<organism evidence="2 3">
    <name type="scientific">Henriciella barbarensis</name>
    <dbReference type="NCBI Taxonomy" id="86342"/>
    <lineage>
        <taxon>Bacteria</taxon>
        <taxon>Pseudomonadati</taxon>
        <taxon>Pseudomonadota</taxon>
        <taxon>Alphaproteobacteria</taxon>
        <taxon>Hyphomonadales</taxon>
        <taxon>Hyphomonadaceae</taxon>
        <taxon>Henriciella</taxon>
    </lineage>
</organism>
<keyword evidence="3" id="KW-1185">Reference proteome</keyword>
<dbReference type="OrthoDB" id="328972at2"/>
<comment type="caution">
    <text evidence="2">The sequence shown here is derived from an EMBL/GenBank/DDBJ whole genome shotgun (WGS) entry which is preliminary data.</text>
</comment>
<protein>
    <submittedName>
        <fullName evidence="2">DUF1801 domain-containing protein</fullName>
    </submittedName>
</protein>
<gene>
    <name evidence="2" type="ORF">D1224_09295</name>
</gene>
<accession>A0A399R3W9</accession>
<sequence length="141" mass="15862">MQPPTPAEAKPAAPLPQELRSAFDAVPDDVRRRWIELRELVLETAAHFDGVGAVSESLKWGEPSFAVRSGTPVRLGWKPSSPGIVRLLVHCQTDLVTRWRERYGDVFAFEGTRAIAIPLHQPLPREELTHCIAMALTYKRR</sequence>
<dbReference type="RefSeq" id="WP_119379601.1">
    <property type="nucleotide sequence ID" value="NZ_QWGB01000005.1"/>
</dbReference>
<evidence type="ECO:0000259" key="1">
    <source>
        <dbReference type="Pfam" id="PF08818"/>
    </source>
</evidence>
<reference evidence="2 3" key="1">
    <citation type="submission" date="2018-08" db="EMBL/GenBank/DDBJ databases">
        <title>Henriciella mobilis sp. nov., isolated from seawater.</title>
        <authorList>
            <person name="Cheng H."/>
            <person name="Wu Y.-H."/>
            <person name="Xu X.-W."/>
            <person name="Guo L.-L."/>
        </authorList>
    </citation>
    <scope>NUCLEOTIDE SEQUENCE [LARGE SCALE GENOMIC DNA]</scope>
    <source>
        <strain evidence="2 3">CCUG66934</strain>
    </source>
</reference>
<dbReference type="EMBL" id="QWGB01000005">
    <property type="protein sequence ID" value="RIJ24412.1"/>
    <property type="molecule type" value="Genomic_DNA"/>
</dbReference>
<dbReference type="SUPFAM" id="SSF159888">
    <property type="entry name" value="YdhG-like"/>
    <property type="match status" value="1"/>
</dbReference>